<accession>A0AAV9XW53</accession>
<gene>
    <name evidence="9" type="ORF">RS030_3484</name>
</gene>
<dbReference type="InterPro" id="IPR002048">
    <property type="entry name" value="EF_hand_dom"/>
</dbReference>
<feature type="compositionally biased region" description="Low complexity" evidence="7">
    <location>
        <begin position="1268"/>
        <end position="1313"/>
    </location>
</feature>
<dbReference type="GO" id="GO:0070530">
    <property type="term" value="F:K63-linked polyubiquitin modification-dependent protein binding"/>
    <property type="evidence" value="ECO:0007669"/>
    <property type="project" value="TreeGrafter"/>
</dbReference>
<keyword evidence="10" id="KW-1185">Reference proteome</keyword>
<evidence type="ECO:0000256" key="3">
    <source>
        <dbReference type="ARBA" id="ARBA00022670"/>
    </source>
</evidence>
<dbReference type="InterPro" id="IPR011992">
    <property type="entry name" value="EF-hand-dom_pair"/>
</dbReference>
<proteinExistence type="predicted"/>
<feature type="region of interest" description="Disordered" evidence="7">
    <location>
        <begin position="4487"/>
        <end position="4515"/>
    </location>
</feature>
<feature type="region of interest" description="Disordered" evidence="7">
    <location>
        <begin position="1267"/>
        <end position="1313"/>
    </location>
</feature>
<dbReference type="InterPro" id="IPR022105">
    <property type="entry name" value="DUF3645"/>
</dbReference>
<dbReference type="PROSITE" id="PS50222">
    <property type="entry name" value="EF_HAND_2"/>
    <property type="match status" value="1"/>
</dbReference>
<comment type="catalytic activity">
    <reaction evidence="1">
        <text>Thiol-dependent hydrolysis of ester, thioester, amide, peptide and isopeptide bonds formed by the C-terminal Gly of ubiquitin (a 76-residue protein attached to proteins as an intracellular targeting signal).</text>
        <dbReference type="EC" id="3.4.19.12"/>
    </reaction>
</comment>
<evidence type="ECO:0000256" key="2">
    <source>
        <dbReference type="ARBA" id="ARBA00012759"/>
    </source>
</evidence>
<dbReference type="InterPro" id="IPR027417">
    <property type="entry name" value="P-loop_NTPase"/>
</dbReference>
<evidence type="ECO:0000256" key="4">
    <source>
        <dbReference type="ARBA" id="ARBA00022786"/>
    </source>
</evidence>
<dbReference type="GO" id="GO:0005634">
    <property type="term" value="C:nucleus"/>
    <property type="evidence" value="ECO:0007669"/>
    <property type="project" value="TreeGrafter"/>
</dbReference>
<dbReference type="PANTHER" id="PTHR13367">
    <property type="entry name" value="UBIQUITIN THIOESTERASE"/>
    <property type="match status" value="1"/>
</dbReference>
<feature type="domain" description="EF-hand" evidence="8">
    <location>
        <begin position="4701"/>
        <end position="4736"/>
    </location>
</feature>
<feature type="compositionally biased region" description="Basic and acidic residues" evidence="7">
    <location>
        <begin position="4487"/>
        <end position="4505"/>
    </location>
</feature>
<dbReference type="Proteomes" id="UP001311799">
    <property type="component" value="Unassembled WGS sequence"/>
</dbReference>
<dbReference type="GO" id="GO:0071947">
    <property type="term" value="P:protein deubiquitination involved in ubiquitin-dependent protein catabolic process"/>
    <property type="evidence" value="ECO:0007669"/>
    <property type="project" value="TreeGrafter"/>
</dbReference>
<evidence type="ECO:0000313" key="10">
    <source>
        <dbReference type="Proteomes" id="UP001311799"/>
    </source>
</evidence>
<dbReference type="Pfam" id="PF12340">
    <property type="entry name" value="DUF3638"/>
    <property type="match status" value="1"/>
</dbReference>
<keyword evidence="5" id="KW-0378">Hydrolase</keyword>
<reference evidence="9 10" key="1">
    <citation type="submission" date="2023-10" db="EMBL/GenBank/DDBJ databases">
        <title>Comparative genomics analysis reveals potential genetic determinants of host preference in Cryptosporidium xiaoi.</title>
        <authorList>
            <person name="Xiao L."/>
            <person name="Li J."/>
        </authorList>
    </citation>
    <scope>NUCLEOTIDE SEQUENCE [LARGE SCALE GENOMIC DNA]</scope>
    <source>
        <strain evidence="9 10">52996</strain>
    </source>
</reference>
<evidence type="ECO:0000313" key="9">
    <source>
        <dbReference type="EMBL" id="KAK6588719.1"/>
    </source>
</evidence>
<sequence>MHPIWLKSDFLDLSIGNSWGVPSEILGCDGGSWFTISNSAKFYIKTLERLQSEYLSVIPNSKNYFGSNTVELENLRLCFNKIKNSLSYISEEFPWSRIKYMYEKAVLRKSGFDYKEFHRFIVDTLMKIKGLENGHSIVLPGLISIEDSKKPVFVLYVVSRNDEHGFNDGRMKGDALIRDNVKNYLSNSEFSKYYTFALVNVSGFGTEYHLCKNSHIYNNNTDGNPTCILRDSVIVVSDIVSERLLHSSFWISLYRLAFASSTGNIHYLYTVLLPFLNGKGLYDNWCENSKFSEDYTLNSDLSSSVAVSSSGNNPIYKMGNIWIQNPKRKDLGSSNKLVQSVLQLLFQSYSCNIFKYLGPGFKASQFKLFLNWSLLRILEDDFNTCIATSDYISFVNASTVISTFLKSFSDEISSFSFQLSFIESSGMESDNSDKRISSDIVNSIPFKEWYEHLINFKCSFERTFPSSIFGFGLGSCTISQTLVSCPIKILGIHSSFSNFGQFRLDGPNVMLLAGDSTEPNVEIPVEFDSIYREIKSIEDVIIVLEACISACVLLSNQASITKNSYLIRFKLIQHIFQYIIPIPFPWSHPRKSELCFWSVSIPKIYRSQQVRLLDLLCNVSKHFMACSFSINFNNKIPQYDRLITMGSICCISDNICRCSTFEFKSPLSNHLTGSHLGPKIWFYTDFLNFQEITDLGIYLDPATVSTRSMILDYFYSIKHFKLSDNSSVMPIFSFEDKPGVIDEGTIQLLMHILTDYGFPNYSTHMKDDHGKKNKNYSIPYYYTGENKDLVDIIPEFYYIRDIFFYFKFLVTLNQDSCPDSSVPWTPHHASLSWTYNQNKDLVTVRAFDKNLECNFFNSKGNENKQHKGLWSSFTGWLTNSNEKSYIKSFNKLTDPNTIVNSFDMLGVSSDFTFSHSSSTFSYNSGLGIGSGNSDNSFNDGFSSNSSNSVVNITDESDVLYIRTLPNLSDSLLQSEVECLIQYLTTPYMRIPLILQFFADENRINSLSSVSVQHIIWVSLFEPWVWSPPRKENNKTENLDISAEFKKALLVPIEDRNQISTTTGLLFNELLNSPNTIFKSLEDIMLIALDKDTGSFSGANSRIVLFVLRISVIISNYTKYLIDYYEHWSQVFSENVSINGTNKDLRKNSEIPFGGSKVNGFCRGFESLFTDSDKIEFLKLSYKRLRYVIENFYLKMIIDWMYKALKEINISALCVMYAHIACIYGYAQTVSELNAYSISLLISSLLFLNTHYSVDDVSCASGGVHNKRSSNMGQGSSQGNMISSSSGNSVNSNNNVIGNNSNTNNSNNSNNNSSNSIGLVSGNSSFNIGNGIGVNSNSNNSTGFTNVNSTLYITNPWGYTVNNVLGVPDLEIFSIQARTRQLVIEWLSNNVKEANMVLDSVVDAIAIKSIGIIDTHKIENENLRPTTREWIQLPSISGGGRFVPLNEIPPDLYDWLNCEDFRSTVEKTNGKMGGGSFFGRGTKNKNSYKFYNWWRLKRFSKTQQSKGSTSIGNCSSSGVVQADYSLQEIPAHLKYQSSRIEYNEWFKTVLSINTETEINIQFSLFSLKNNNMRVLGNWIHDFEDFKAVISDSDNCLDKEGSISRKNGIYESRIDHRYQSADIANTQNLYWCKLIGSRIDLYRWEPFHKTNKIIFKTVYNKDNLPKEAEWIRDLFEPWRALFLNSVSTIYIEDGKGNYSFPDKGMGGKNLDGAFKRRIYNPPDLSNIVRMQFLYPLYEPGEGPESPNFKGNLTRTDRRFSGDDSGQVQLESQNVEIVTHSLKEIVVHRFPPVIMVYDIVEQGRIYYKQLCHTSNVSYSLGSFENKFIIPFLNTKDENLTSDSFGFRNTEFNSDKMPTSSRHGNSGAGNGICTSNFDSNANGRFTLASGSPLKRGRKPSQSLVIMRDYYKDPIGTEMYVPPRFLLGLIPQVFLETHIFWQSQVTGNIRGYPKNNQNAATKINNSGDFANERKIVHDSTSYIKKSERDDDLYIIDILIFGTSEPIDKYGLISDGISIIQRRNIINPSNVQTLINAQTLYGESKEMRLLFETLQRLEDMSHILLWSNDSYNKIQGDNNCGNEFDMGEENLCKDLRLDLIEFPRLHLTFARKEKDKNNSMLTVPNNITSSKIISGTTRYVCEQHSGLYISWRNIYDYPLTCELLRGLPHSILLENDDGDFFILVPATVKPIIIFPMFSNYNNKNMIDNSGNDEESDFSRSCSKDQGFLNKLSSLNIDQLSSIVSNTSLISDNIESLTTSPGQFVSTMASTLTKNLFYTSISSIGNTTKSFVESTVKRAGEALISGGSTVFLDGSSSNVNEQRKKECSGLYSLLYKGSYVLDRGDRVWHSQLGPTKHYLYPVHTSKSFLFINSVVSGLYLMLWRFLEQQFESVLSILDIATSSDIENPGAYNIGKENLNGYFNKGKISPFYNEWNSEERQLWQVFGILGDAWDCHPDAHACRLKMWLYCVRHLSSSIGGCGGGSGIRAGGKKNTNDLYNSQYKDIDLNFKWNIKSDIENYVNKFSRVSANCRLSVEEELEILQSFPNFIKDNPDLNNRLNLITAVFEKQKQVGTDNKTHDKMEMIEFQVFNPQIPQIDDFDSWTDITCLGGSVGMDVKNINSPISTLWENLSNTLGTLNMPPIIQEKNSNKNKHNNSGDKNVLNKGPEFILNSFIQQGNAVIEYESLISGEYATEFVLKFLNRSSITKYISNAISSTVSNLSVSSGLVGVSDKKGSGGGFTDSEFISSIGDQKTRADLSGGLFGEFGGVGAGSGITPVYLSDWIFIYELLTGQFPLQIIPGESSHIWGVLFTRSLPVWDWKSPNILVSILRLLILNPNISLSTRMPGFDELKKQSKLNMGTVLKFQDSFQSTIRVITDILKEEYYRGNVLINTRKDSYRNNKLSSLEDSSNSISSFFSMFSFLKQNDGNNGVNKAFTISPLCRISRWCVSLNRGDYNCNERHISCISLPDCNISKRDLYCYSSSPIFIVENIDKYLTQVDNINNTSVRGGKSRVGVDLEDRIYDLPGKLFSHPISKTTIGRSSLERYRNDIKEYVDKVKKKKEFSILGLDYEKLLFAFEKYTNYNVEEKKASGYLTWEEIRQGVLDLRTMLLQLFYKDGRFIDIAIEKINEIANNQYKSFKYNDKLFRDNKDKLLFWSNSFGKLFGKEPILHFDYLVSQLMNSSSNNDIKKLSLFMNDRDIEIIHSLTAASIMTVNRRSQVSMALIQFRDIISYISKIQDDYRLMFFGRKDVEKNNLRSKWVERSLVSLEMKLRNVARVLSFERHYMKLVNRETGIEINGNGGINSFELLDDKNVIAVYDPRFLVFEFAYSILLRKDQVNLIHKLYDSAVNGKSICHQMIMGAGKTTVISPLLSLLLGDSNRLVIQIVPHALLEFTRNVLRSRFSCIVKKRILKFHFNRNSVCTPELYKKFVHAKEQKAIILCQPTSIKSLFLKTIFLFRILRYWNNDITAFSGLKMALRYIKNTTGINKSKLSGLFDKNNSLKSLFSWSGTNVNNGISQTRNRKGRMKEMGKKLNSLLNNEEKEELYLQYKKELDLCLRILHIFKNESVIIVDEIDMILHPLKSELHWPIGDKYPLDLTSFSLFNNNSYDVPEAITSANNANGFSISSSENIHGVRWLVPWYLIEALLTKKNELYLLSNDQVKKSGSMINLILRIQRKIEAGVLNRRLQNNPHLVILDVGYYEREIKPLLVRWILFILRLYNFSGLSDEYCEIYINLRGNLRNILETNFTESENDNNCGGSVRDKLIFAFDNLDDYSIKMLNITMYWVNDYLPHIFQLVHRVSYGLLDEVNSGVERANWFGYRPVSVDNNNTFYTENNPPISRHLLSIPFIGKDTPSVASEFSHPDIVIGLSILSYRYSGLRKNDVYYLLDSLKRSCDTGFGQLKNCPSVIEFNKWVKLSGGRVRGTKRNELKNIITSLYNSSEIRCEEDRGVAVNLLDYDNIDMRTIGSAILPDKNKRENINFRDNNKEKTLIEQTNLLWPLDVLNINDDEQLTRVYMLLKYQPLAIRGYLDNLVFPALMEYSNKQISASGQEIGGDMLFSVRIGFSGTPSDLLPVELGKCEYEKGSDGEMINYLTNGSIVSSIELLDIDWTVEEFLLSICRNRDIEEDIHALIDTGAFITGYTNEQVAEFLLRNGLKDIDAIVFIDERGKQMIMLRDGYRIVEISQCGISLERRFAFYDHVHSIGQDIKHTPLAKAVLTISKDMVFRDFAQGAYRMRQLGQGQTIKLVLQAQVADLIEKNALACNMIKDEILFTKNVGDSRGADVRSEHKVEKFESDLLYLKSNFEILDTLLFLRCLCGWLLIQSITREFEQNKLLCMQSLNNIWRKKSFSKMINEYTQWEDCNNINTGDDDNYSGNKDKIVEIFLEKLTYDLPSTAPFGMSLKDHLKSKISENREIMEISDSSKIKFSEECRGSNDNLYSGFNELNTVNDILNQVEEMSLYRAPHTRELNFDREMEKELEMEMEMEIYQEREQEQEKQEEKQQEKQQENEQGTQNNKWVKPSLNISRGLWPFEYLINSGVYHEISELGAGLDSEKNGNGLELKDTDSNLCNKKRVDDFGPFAFFSTSKLGGNNNGSGTINRRNTKSFDSIEKVFLPLSNYSLPGNSSMYLDFPNNFMFTTNLYNPSMIKSIGGSGNSSSANIGSFDFKQRLNNISVIIEWESHSCNENGKNEENNSSKNRLPGDYLLQLKEAFSVFDGGSTGYISLDDLSDLLKTLNWVENPLELEREVIKRLSTVNNVEKDVKFSSNLNLNKDVCGLKDNTEDSMCEDNEKVTTVNNLLIMDGDGSEKKEPKLNNDVIEFIDDHPWENSSGNISFDIKFGRKEEVMEEHKERNMDDIGNLNNIEYMNDGVNVNILLRNEVGKGDRIRANLTNAITFEELYEALNSALDTKSNKNYLAVTLEEAQSIRWLMHMVSSNTYFGEMVRSQMNLSFNNDFSIKVFHLCSSLVLLDEINRNALKRIIKDKQYNVMDNSFYNNNIKINSDNCTSLDNKKTLVSSGMNILELQAQSIYKFVNSENSFTKQEVSTAVRILQGSSCKLRKEYYYGLKRCRRRTKTPFDKEGIVKNNNENGNLMIMFTTPNESAVLQCRGLASRLMTRLEKYNMTIYDFFKYLDKNHTGYISSVCLYAYLESLQIAPNPLDYSRIIRFIFNNEREFSSGGMLINGTGIGLGVGLSEPLCNISISQENFIRVFGSLDMNECGLSLGGENDEKGFTKVVLTEEILNKGSGSESIMTKKRDQVNNVTGKVKDLREFIPVVNESELAQAKLKLSSSSTTQAVCYESYGFGYSLNDNTGIKYFDRSFISKVKCKLVNHSSFQKALEIPSIITVWIPEQLEGKYRGVMKRNKERISFGYYGGESLIYGNRNNGYLSFSSSSGSSVNNVQEVTNVFQAQVLELTDNSSSSISESTELKKFINIVFPNPKKYKPIFKGSLYIQGLNAETELFTIWKPIPPTKQFVSIGVVITKGNDLPSLGSVRCVPASWCKIINYKTLPCIGHLSHKPIFKNESSSFVIGDNFSGKNVSGFGKTNINPVTFCITSVFQLLGVVVNHQSPGSKKNSINGSFVQKEEFIEANKYITMTPLNNLDEKTTLNYLNYDNLSEENILFSRLFWFDLQFTDIIFNYNDYNNNKETNTVIIHNYHVVPNISFNKRNQNSIGFFGI</sequence>
<dbReference type="SUPFAM" id="SSF47473">
    <property type="entry name" value="EF-hand"/>
    <property type="match status" value="1"/>
</dbReference>
<dbReference type="Pfam" id="PF12359">
    <property type="entry name" value="DUF3645"/>
    <property type="match status" value="1"/>
</dbReference>
<dbReference type="InterPro" id="IPR051346">
    <property type="entry name" value="OTU_Deubiquitinase"/>
</dbReference>
<dbReference type="InterPro" id="IPR022099">
    <property type="entry name" value="DUF3638"/>
</dbReference>
<evidence type="ECO:0000256" key="5">
    <source>
        <dbReference type="ARBA" id="ARBA00022801"/>
    </source>
</evidence>
<evidence type="ECO:0000259" key="8">
    <source>
        <dbReference type="PROSITE" id="PS50222"/>
    </source>
</evidence>
<organism evidence="9 10">
    <name type="scientific">Cryptosporidium xiaoi</name>
    <dbReference type="NCBI Taxonomy" id="659607"/>
    <lineage>
        <taxon>Eukaryota</taxon>
        <taxon>Sar</taxon>
        <taxon>Alveolata</taxon>
        <taxon>Apicomplexa</taxon>
        <taxon>Conoidasida</taxon>
        <taxon>Coccidia</taxon>
        <taxon>Eucoccidiorida</taxon>
        <taxon>Eimeriorina</taxon>
        <taxon>Cryptosporidiidae</taxon>
        <taxon>Cryptosporidium</taxon>
    </lineage>
</organism>
<protein>
    <recommendedName>
        <fullName evidence="2">ubiquitinyl hydrolase 1</fullName>
        <ecNumber evidence="2">3.4.19.12</ecNumber>
    </recommendedName>
</protein>
<keyword evidence="3" id="KW-0645">Protease</keyword>
<dbReference type="GO" id="GO:0005737">
    <property type="term" value="C:cytoplasm"/>
    <property type="evidence" value="ECO:0007669"/>
    <property type="project" value="TreeGrafter"/>
</dbReference>
<dbReference type="GO" id="GO:0004843">
    <property type="term" value="F:cysteine-type deubiquitinase activity"/>
    <property type="evidence" value="ECO:0007669"/>
    <property type="project" value="UniProtKB-EC"/>
</dbReference>
<evidence type="ECO:0000256" key="7">
    <source>
        <dbReference type="SAM" id="MobiDB-lite"/>
    </source>
</evidence>
<dbReference type="EMBL" id="JAWDEY010000031">
    <property type="protein sequence ID" value="KAK6588719.1"/>
    <property type="molecule type" value="Genomic_DNA"/>
</dbReference>
<evidence type="ECO:0000256" key="1">
    <source>
        <dbReference type="ARBA" id="ARBA00000707"/>
    </source>
</evidence>
<dbReference type="SUPFAM" id="SSF52540">
    <property type="entry name" value="P-loop containing nucleoside triphosphate hydrolases"/>
    <property type="match status" value="1"/>
</dbReference>
<name>A0AAV9XW53_9CRYT</name>
<dbReference type="PANTHER" id="PTHR13367:SF28">
    <property type="entry name" value="UBIQUITIN THIOESTERASE ZRANB1"/>
    <property type="match status" value="1"/>
</dbReference>
<dbReference type="GO" id="GO:0005509">
    <property type="term" value="F:calcium ion binding"/>
    <property type="evidence" value="ECO:0007669"/>
    <property type="project" value="InterPro"/>
</dbReference>
<evidence type="ECO:0000256" key="6">
    <source>
        <dbReference type="ARBA" id="ARBA00022807"/>
    </source>
</evidence>
<keyword evidence="4" id="KW-0833">Ubl conjugation pathway</keyword>
<comment type="caution">
    <text evidence="9">The sequence shown here is derived from an EMBL/GenBank/DDBJ whole genome shotgun (WGS) entry which is preliminary data.</text>
</comment>
<dbReference type="EC" id="3.4.19.12" evidence="2"/>
<keyword evidence="6" id="KW-0788">Thiol protease</keyword>